<dbReference type="InterPro" id="IPR020841">
    <property type="entry name" value="PKS_Beta-ketoAc_synthase_dom"/>
</dbReference>
<dbReference type="Gene3D" id="3.40.47.10">
    <property type="match status" value="1"/>
</dbReference>
<dbReference type="InterPro" id="IPR013114">
    <property type="entry name" value="FabA_FabZ"/>
</dbReference>
<comment type="similarity">
    <text evidence="2">Belongs to the thioester dehydratase family. FabA subfamily.</text>
</comment>
<sequence length="1605" mass="180157">MERSRLAIVGLDCFLNQHFNSAIFSALIYDGKTIKDINHLDNKVESFTILSKISHQALQDCQVNCHKNVAVITAHNETVNPHNSAENLGKNLSNLWNFTAITFNLDGQKDCLLKALEIAQILLTAKEVDTVIISVVNSELNTYSVNGGAIIVKDYAVAQKDGDRIYAVLESFTRIADTLSPSSVAIQQSCEKALHQANISPPEVGYIEVCHQNLAEENSPEFIGLINAYATHQHDLTCAVGSIKANLGDLGIATGVISLIKTALCVYHRYLPAYPQWQQPQHPEIWQNSPFYVPTSSYPWFLSKNQEKRQAAVNLVAEDGTYGHIILSEDTTQTSRSPSYLPYASFYLFPIAADEASSLQIQLDDLAAKIETSLSLPQTAQENFSQFQRNSPSPYVIAIVGENKETLQREIKQAQKGIEKAFREGKSWKSPKGSYFTPKPIGKQGKIAFVYPGAFNSYLGMGRNLFQLFPQLWNRIASLVKDPNQFLQAKHLYPRSQYSLSQRDLEALETEFIANPLSLLETGTGFAVMFTDIMQQYFQIKPQAAFGYSMGESTMMYSLGVWANADAGSQYIHSSPLFRDRLIGTKQTVAEYWGEPTGENLWSSHVLMAAPAAVKQCLEQEPRVYLTHVNAPQEVVIAGDPQGCLRVIERLQCDAFRSPSDMVLHCEAMQSEFAAFMQLNTVNMGTPPDTVFYSSANYQPIPLEQLAIAQNLSQGVCQPLEFPRLIDRAYQDGVRIFLELGSGGSCSRWITETLQTQDHLAMCINRRGADDLATIVKMLAQLVSHKVDLDLSPLYLSQETPTEITTLKETVPSLVASPPCLFNEDDILEFIEGKVSKVFGESYQEIDNYSRRVRMPSPPFLFVSRVTQLEGKLGDYKSGFIETEYDIPQDAWYAIDGQLTVGICKEAGHGLLMLLSYLGTDFENQGKRSFRLLDLSATFLFEQPETIKTLKCRVKITSSVKTEKSLLVFFQGEALIGDQVWMKLHDGCAGLFSDEELEQGQGIVISESEARERQRITKQHFTPLLTCSKSNFTSEEILALTIGDLGECFGEEYQQNSLNPSLRLPPAKLLMLDDVMMVNPQGGVAGLGLAIGSKEVTPEDWYYFCHFRNDPTMPGNLMIEGCIQLVQFYCLFLGLQTRTKDARFQIIPGKTQAARFRGQVTPQTGTLMYQMEVLELGLSPQPYAVANVDVIFGGKTIATIKNIGVQLVEKPLAIKNSLTEINHQPVLFNEEQLKQFAKGSVAACLGSEFDIYENRQSVRLPNGEFQLVSRVLEIEGKRHELQKPSQIITEYDVKPDAWFYEHNAYPTLPYCTYIEIAGQPCIFLGVYMGATLLSPDDDLHFRNLDGQGTILKEIDLRNKTITDKVRLLSTTAVKGAIIQKYEFELSCEGEPFYRGNMVFGDFSTAVLANQVGLDGGKRLKPWYQEHETSASDLTTIALKDPNWRQKLYQINPNKPHYRLSEKYLDFLDEMFIIEDSGNYQKGYIYARKSITPQDWYFPFHFYQDPVMPGALGVESIIQAMQAYALQLDLGKSFKNPRFGQAINHEITWKYRGQITPENHLMSLEVHISNIEVASDRITIIGDASLWKEDLRIYEIKDIALCLVEA</sequence>
<dbReference type="InterPro" id="IPR014181">
    <property type="entry name" value="Omega3_polyunsat_FA_synth-like"/>
</dbReference>
<evidence type="ECO:0000256" key="3">
    <source>
        <dbReference type="ARBA" id="ARBA00022516"/>
    </source>
</evidence>
<dbReference type="SUPFAM" id="SSF52151">
    <property type="entry name" value="FabD/lysophospholipase-like"/>
    <property type="match status" value="1"/>
</dbReference>
<dbReference type="RefSeq" id="WP_011321411.1">
    <property type="nucleotide sequence ID" value="NZ_JACKZP010000010.1"/>
</dbReference>
<keyword evidence="10" id="KW-1185">Reference proteome</keyword>
<keyword evidence="7" id="KW-0456">Lyase</keyword>
<accession>A0ABR6S454</accession>
<dbReference type="InterPro" id="IPR029069">
    <property type="entry name" value="HotDog_dom_sf"/>
</dbReference>
<evidence type="ECO:0000256" key="5">
    <source>
        <dbReference type="ARBA" id="ARBA00023098"/>
    </source>
</evidence>
<evidence type="ECO:0000313" key="10">
    <source>
        <dbReference type="Proteomes" id="UP000570851"/>
    </source>
</evidence>
<dbReference type="InterPro" id="IPR014043">
    <property type="entry name" value="Acyl_transferase_dom"/>
</dbReference>
<dbReference type="InterPro" id="IPR001227">
    <property type="entry name" value="Ac_transferase_dom_sf"/>
</dbReference>
<dbReference type="SUPFAM" id="SSF54637">
    <property type="entry name" value="Thioesterase/thiol ester dehydrase-isomerase"/>
    <property type="match status" value="4"/>
</dbReference>
<dbReference type="Gene3D" id="3.40.366.10">
    <property type="entry name" value="Malonyl-Coenzyme A Acyl Carrier Protein, domain 2"/>
    <property type="match status" value="1"/>
</dbReference>
<dbReference type="PANTHER" id="PTHR43074:SF1">
    <property type="entry name" value="BETA-KETOACYL SYNTHASE FAMILY PROTEIN-RELATED"/>
    <property type="match status" value="1"/>
</dbReference>
<proteinExistence type="inferred from homology"/>
<dbReference type="SMART" id="SM00827">
    <property type="entry name" value="PKS_AT"/>
    <property type="match status" value="1"/>
</dbReference>
<dbReference type="PROSITE" id="PS52004">
    <property type="entry name" value="KS3_2"/>
    <property type="match status" value="1"/>
</dbReference>
<evidence type="ECO:0000256" key="2">
    <source>
        <dbReference type="ARBA" id="ARBA00006714"/>
    </source>
</evidence>
<dbReference type="Pfam" id="PF07977">
    <property type="entry name" value="FabA"/>
    <property type="match status" value="2"/>
</dbReference>
<dbReference type="NCBIfam" id="TIGR02816">
    <property type="entry name" value="pfaB_fam"/>
    <property type="match status" value="1"/>
</dbReference>
<dbReference type="CDD" id="cd01287">
    <property type="entry name" value="FabA"/>
    <property type="match status" value="2"/>
</dbReference>
<keyword evidence="3" id="KW-0444">Lipid biosynthesis</keyword>
<dbReference type="InterPro" id="IPR014031">
    <property type="entry name" value="Ketoacyl_synth_C"/>
</dbReference>
<dbReference type="InterPro" id="IPR010083">
    <property type="entry name" value="FabA"/>
</dbReference>
<dbReference type="PANTHER" id="PTHR43074">
    <property type="entry name" value="OMEGA-3 POLYUNSATURATED FATTY ACID SYNTHASE PFAB-RELATED"/>
    <property type="match status" value="1"/>
</dbReference>
<evidence type="ECO:0000256" key="6">
    <source>
        <dbReference type="ARBA" id="ARBA00023160"/>
    </source>
</evidence>
<evidence type="ECO:0000256" key="7">
    <source>
        <dbReference type="ARBA" id="ARBA00023239"/>
    </source>
</evidence>
<evidence type="ECO:0000256" key="1">
    <source>
        <dbReference type="ARBA" id="ARBA00005194"/>
    </source>
</evidence>
<dbReference type="Proteomes" id="UP000570851">
    <property type="component" value="Unassembled WGS sequence"/>
</dbReference>
<reference evidence="9 10" key="1">
    <citation type="submission" date="2019-11" db="EMBL/GenBank/DDBJ databases">
        <title>Comparison of genomes from free-living endosymbiotic cyanobacteria isolated from Azolla.</title>
        <authorList>
            <person name="Thiel T."/>
            <person name="Pratte B."/>
        </authorList>
    </citation>
    <scope>NUCLEOTIDE SEQUENCE [LARGE SCALE GENOMIC DNA]</scope>
    <source>
        <strain evidence="9 10">N2B</strain>
    </source>
</reference>
<dbReference type="Pfam" id="PF02801">
    <property type="entry name" value="Ketoacyl-synt_C"/>
    <property type="match status" value="1"/>
</dbReference>
<keyword evidence="4" id="KW-0276">Fatty acid metabolism</keyword>
<gene>
    <name evidence="9" type="ORF">GNE12_04570</name>
</gene>
<keyword evidence="5" id="KW-0443">Lipid metabolism</keyword>
<name>A0ABR6S454_ANAVA</name>
<evidence type="ECO:0000313" key="9">
    <source>
        <dbReference type="EMBL" id="MBC1301186.1"/>
    </source>
</evidence>
<dbReference type="Gene3D" id="3.10.129.10">
    <property type="entry name" value="Hotdog Thioesterase"/>
    <property type="match status" value="4"/>
</dbReference>
<dbReference type="SMART" id="SM00825">
    <property type="entry name" value="PKS_KS"/>
    <property type="match status" value="1"/>
</dbReference>
<dbReference type="InterPro" id="IPR016035">
    <property type="entry name" value="Acyl_Trfase/lysoPLipase"/>
</dbReference>
<dbReference type="GeneID" id="58722320"/>
<dbReference type="InterPro" id="IPR052568">
    <property type="entry name" value="PKS-FAS_Synthase"/>
</dbReference>
<comment type="caution">
    <text evidence="9">The sequence shown here is derived from an EMBL/GenBank/DDBJ whole genome shotgun (WGS) entry which is preliminary data.</text>
</comment>
<evidence type="ECO:0000259" key="8">
    <source>
        <dbReference type="PROSITE" id="PS52004"/>
    </source>
</evidence>
<dbReference type="EMBL" id="JACKZP010000010">
    <property type="protein sequence ID" value="MBC1301186.1"/>
    <property type="molecule type" value="Genomic_DNA"/>
</dbReference>
<keyword evidence="6" id="KW-0275">Fatty acid biosynthesis</keyword>
<evidence type="ECO:0000256" key="4">
    <source>
        <dbReference type="ARBA" id="ARBA00022832"/>
    </source>
</evidence>
<comment type="pathway">
    <text evidence="1">Lipid metabolism; fatty acid biosynthesis.</text>
</comment>
<dbReference type="InterPro" id="IPR016039">
    <property type="entry name" value="Thiolase-like"/>
</dbReference>
<feature type="domain" description="Ketosynthase family 3 (KS3)" evidence="8">
    <location>
        <begin position="1"/>
        <end position="329"/>
    </location>
</feature>
<organism evidence="9 10">
    <name type="scientific">Trichormus variabilis N2B</name>
    <dbReference type="NCBI Taxonomy" id="2681315"/>
    <lineage>
        <taxon>Bacteria</taxon>
        <taxon>Bacillati</taxon>
        <taxon>Cyanobacteriota</taxon>
        <taxon>Cyanophyceae</taxon>
        <taxon>Nostocales</taxon>
        <taxon>Nostocaceae</taxon>
        <taxon>Trichormus</taxon>
    </lineage>
</organism>
<protein>
    <submittedName>
        <fullName evidence="9">PfaB family protein</fullName>
    </submittedName>
</protein>
<dbReference type="SUPFAM" id="SSF53901">
    <property type="entry name" value="Thiolase-like"/>
    <property type="match status" value="1"/>
</dbReference>